<dbReference type="EMBL" id="GBRH01247826">
    <property type="protein sequence ID" value="JAD50069.1"/>
    <property type="molecule type" value="Transcribed_RNA"/>
</dbReference>
<dbReference type="AlphaFoldDB" id="A0A0A9AEK8"/>
<proteinExistence type="predicted"/>
<protein>
    <submittedName>
        <fullName evidence="1">Uncharacterized protein</fullName>
    </submittedName>
</protein>
<sequence length="85" mass="9921">MTDSFRSIIFLTLSFDLHQLRIPWGLSAHQWIPVPFCFGLLMSHFVECYKNCDLLTCTFCIVFQLSSFDSYVVQLNQYLPMSFPA</sequence>
<organism evidence="1">
    <name type="scientific">Arundo donax</name>
    <name type="common">Giant reed</name>
    <name type="synonym">Donax arundinaceus</name>
    <dbReference type="NCBI Taxonomy" id="35708"/>
    <lineage>
        <taxon>Eukaryota</taxon>
        <taxon>Viridiplantae</taxon>
        <taxon>Streptophyta</taxon>
        <taxon>Embryophyta</taxon>
        <taxon>Tracheophyta</taxon>
        <taxon>Spermatophyta</taxon>
        <taxon>Magnoliopsida</taxon>
        <taxon>Liliopsida</taxon>
        <taxon>Poales</taxon>
        <taxon>Poaceae</taxon>
        <taxon>PACMAD clade</taxon>
        <taxon>Arundinoideae</taxon>
        <taxon>Arundineae</taxon>
        <taxon>Arundo</taxon>
    </lineage>
</organism>
<reference evidence="1" key="1">
    <citation type="submission" date="2014-09" db="EMBL/GenBank/DDBJ databases">
        <authorList>
            <person name="Magalhaes I.L.F."/>
            <person name="Oliveira U."/>
            <person name="Santos F.R."/>
            <person name="Vidigal T.H.D.A."/>
            <person name="Brescovit A.D."/>
            <person name="Santos A.J."/>
        </authorList>
    </citation>
    <scope>NUCLEOTIDE SEQUENCE</scope>
    <source>
        <tissue evidence="1">Shoot tissue taken approximately 20 cm above the soil surface</tissue>
    </source>
</reference>
<evidence type="ECO:0000313" key="1">
    <source>
        <dbReference type="EMBL" id="JAD50069.1"/>
    </source>
</evidence>
<accession>A0A0A9AEK8</accession>
<reference evidence="1" key="2">
    <citation type="journal article" date="2015" name="Data Brief">
        <title>Shoot transcriptome of the giant reed, Arundo donax.</title>
        <authorList>
            <person name="Barrero R.A."/>
            <person name="Guerrero F.D."/>
            <person name="Moolhuijzen P."/>
            <person name="Goolsby J.A."/>
            <person name="Tidwell J."/>
            <person name="Bellgard S.E."/>
            <person name="Bellgard M.I."/>
        </authorList>
    </citation>
    <scope>NUCLEOTIDE SEQUENCE</scope>
    <source>
        <tissue evidence="1">Shoot tissue taken approximately 20 cm above the soil surface</tissue>
    </source>
</reference>
<name>A0A0A9AEK8_ARUDO</name>